<keyword evidence="3" id="KW-1185">Reference proteome</keyword>
<name>A0A4U8YLU3_9BACT</name>
<reference evidence="2 3" key="1">
    <citation type="submission" date="2019-03" db="EMBL/GenBank/DDBJ databases">
        <authorList>
            <person name="Nijsse B."/>
        </authorList>
    </citation>
    <scope>NUCLEOTIDE SEQUENCE [LARGE SCALE GENOMIC DNA]</scope>
    <source>
        <strain evidence="2">Desulfoluna butyratoxydans MSL71</strain>
    </source>
</reference>
<evidence type="ECO:0000313" key="2">
    <source>
        <dbReference type="EMBL" id="VFQ44701.1"/>
    </source>
</evidence>
<dbReference type="Gene3D" id="3.40.50.11970">
    <property type="match status" value="1"/>
</dbReference>
<evidence type="ECO:0000256" key="1">
    <source>
        <dbReference type="SAM" id="SignalP"/>
    </source>
</evidence>
<feature type="signal peptide" evidence="1">
    <location>
        <begin position="1"/>
        <end position="24"/>
    </location>
</feature>
<sequence>MSTYRTWGAVRVVGVALLALLMSACGGSGGSDGQGGTTWTVMVYLDGDNNLEADALVDFNEMEAAASSPDTRVIVLFDRSSGYVQDQGDWSETRLYEIRPDADASVIASKRLIDTTWLGLSGDGDDELNMGSAETLRRFVAFGKATYPADHTALVLWDHGSGWAPAASDIAAPGTKFIAADETSFNDALSVKEVASALEGQGVSLLGFDACLMAEVEVAWEFQDRARFMVASEGLEPSSGWDYTGLLTCFSRLPASSKSPEALGRCIAETYMASGVGGMDVGLSVVDLTALAPLGAAVDELASEVMALGSDTVIGARYQRAASYNDNTCVDLRQFAEVLGASVETRDALGEALSDAIIYNETTRPEKACGLSVYFPVFGESDGQYSLYTPAHLAFVAETRWADALDAHSDPAPWTAFIDFLP</sequence>
<dbReference type="Proteomes" id="UP000507962">
    <property type="component" value="Unassembled WGS sequence"/>
</dbReference>
<organism evidence="2 3">
    <name type="scientific">Desulfoluna butyratoxydans</name>
    <dbReference type="NCBI Taxonomy" id="231438"/>
    <lineage>
        <taxon>Bacteria</taxon>
        <taxon>Pseudomonadati</taxon>
        <taxon>Thermodesulfobacteriota</taxon>
        <taxon>Desulfobacteria</taxon>
        <taxon>Desulfobacterales</taxon>
        <taxon>Desulfolunaceae</taxon>
        <taxon>Desulfoluna</taxon>
    </lineage>
</organism>
<dbReference type="PANTHER" id="PTHR37835">
    <property type="entry name" value="ALPHA-CLOSTRIPAIN"/>
    <property type="match status" value="1"/>
</dbReference>
<protein>
    <submittedName>
        <fullName evidence="2">Peptidase c11 clostripain</fullName>
    </submittedName>
</protein>
<dbReference type="PANTHER" id="PTHR37835:SF1">
    <property type="entry name" value="ALPHA-CLOSTRIPAIN"/>
    <property type="match status" value="1"/>
</dbReference>
<accession>A0A4U8YLU3</accession>
<dbReference type="Pfam" id="PF03415">
    <property type="entry name" value="Peptidase_C11"/>
    <property type="match status" value="1"/>
</dbReference>
<evidence type="ECO:0000313" key="3">
    <source>
        <dbReference type="Proteomes" id="UP000507962"/>
    </source>
</evidence>
<dbReference type="RefSeq" id="WP_180140449.1">
    <property type="nucleotide sequence ID" value="NZ_CAADHO010000003.1"/>
</dbReference>
<keyword evidence="1" id="KW-0732">Signal</keyword>
<dbReference type="InterPro" id="IPR005077">
    <property type="entry name" value="Peptidase_C11"/>
</dbReference>
<dbReference type="EMBL" id="CAADHO010000003">
    <property type="protein sequence ID" value="VFQ44701.1"/>
    <property type="molecule type" value="Genomic_DNA"/>
</dbReference>
<dbReference type="PROSITE" id="PS51257">
    <property type="entry name" value="PROKAR_LIPOPROTEIN"/>
    <property type="match status" value="1"/>
</dbReference>
<gene>
    <name evidence="2" type="ORF">MSL71_23500</name>
</gene>
<proteinExistence type="predicted"/>
<dbReference type="AlphaFoldDB" id="A0A4U8YLU3"/>
<feature type="chain" id="PRO_5020425422" evidence="1">
    <location>
        <begin position="25"/>
        <end position="422"/>
    </location>
</feature>